<dbReference type="EMBL" id="JANPWB010000007">
    <property type="protein sequence ID" value="KAJ1173496.1"/>
    <property type="molecule type" value="Genomic_DNA"/>
</dbReference>
<comment type="caution">
    <text evidence="1">The sequence shown here is derived from an EMBL/GenBank/DDBJ whole genome shotgun (WGS) entry which is preliminary data.</text>
</comment>
<evidence type="ECO:0000313" key="2">
    <source>
        <dbReference type="Proteomes" id="UP001066276"/>
    </source>
</evidence>
<sequence length="86" mass="9452">MPAGLLVLGGDLELVVDPALDMEMRVTTQWDAGTPRIFIDAMALVDFWDPGDQGGCRDLLRDIKLPQQLDDDREALDAKLIATEIA</sequence>
<organism evidence="1 2">
    <name type="scientific">Pleurodeles waltl</name>
    <name type="common">Iberian ribbed newt</name>
    <dbReference type="NCBI Taxonomy" id="8319"/>
    <lineage>
        <taxon>Eukaryota</taxon>
        <taxon>Metazoa</taxon>
        <taxon>Chordata</taxon>
        <taxon>Craniata</taxon>
        <taxon>Vertebrata</taxon>
        <taxon>Euteleostomi</taxon>
        <taxon>Amphibia</taxon>
        <taxon>Batrachia</taxon>
        <taxon>Caudata</taxon>
        <taxon>Salamandroidea</taxon>
        <taxon>Salamandridae</taxon>
        <taxon>Pleurodelinae</taxon>
        <taxon>Pleurodeles</taxon>
    </lineage>
</organism>
<evidence type="ECO:0000313" key="1">
    <source>
        <dbReference type="EMBL" id="KAJ1173496.1"/>
    </source>
</evidence>
<accession>A0AAV7TB06</accession>
<keyword evidence="2" id="KW-1185">Reference proteome</keyword>
<reference evidence="1" key="1">
    <citation type="journal article" date="2022" name="bioRxiv">
        <title>Sequencing and chromosome-scale assembly of the giantPleurodeles waltlgenome.</title>
        <authorList>
            <person name="Brown T."/>
            <person name="Elewa A."/>
            <person name="Iarovenko S."/>
            <person name="Subramanian E."/>
            <person name="Araus A.J."/>
            <person name="Petzold A."/>
            <person name="Susuki M."/>
            <person name="Suzuki K.-i.T."/>
            <person name="Hayashi T."/>
            <person name="Toyoda A."/>
            <person name="Oliveira C."/>
            <person name="Osipova E."/>
            <person name="Leigh N.D."/>
            <person name="Simon A."/>
            <person name="Yun M.H."/>
        </authorList>
    </citation>
    <scope>NUCLEOTIDE SEQUENCE</scope>
    <source>
        <strain evidence="1">20211129_DDA</strain>
        <tissue evidence="1">Liver</tissue>
    </source>
</reference>
<name>A0AAV7TB06_PLEWA</name>
<dbReference type="Proteomes" id="UP001066276">
    <property type="component" value="Chromosome 4_1"/>
</dbReference>
<proteinExistence type="predicted"/>
<gene>
    <name evidence="1" type="ORF">NDU88_005328</name>
</gene>
<dbReference type="AlphaFoldDB" id="A0AAV7TB06"/>
<protein>
    <submittedName>
        <fullName evidence="1">Uncharacterized protein</fullName>
    </submittedName>
</protein>